<gene>
    <name evidence="2" type="ORF">QJS10_CPB15g00884</name>
</gene>
<protein>
    <submittedName>
        <fullName evidence="2">Uncharacterized protein</fullName>
    </submittedName>
</protein>
<dbReference type="Proteomes" id="UP001180020">
    <property type="component" value="Unassembled WGS sequence"/>
</dbReference>
<evidence type="ECO:0000313" key="3">
    <source>
        <dbReference type="Proteomes" id="UP001180020"/>
    </source>
</evidence>
<keyword evidence="3" id="KW-1185">Reference proteome</keyword>
<proteinExistence type="predicted"/>
<name>A0AAV9D4L7_ACOCL</name>
<sequence length="215" mass="22427">MESPDLSPAASSSPPKPSPPPKGGTVDSVLLALSSKANPHTEFPLNSPEEIQSAARTIDAPAMAVNLATPGVEAKPSVKVASPSGSTTATMGGNVHRNPNFHSGKGTPQGEATRPASSTLQPRQKLPSRRQRGVPKPPPPLAAESRSWAQLFPPSKCSTNKDLTYIEPTLEEGTPVASCEDVESRNENGNGKIRDNPYMDSSPSPPPSPLGAQND</sequence>
<feature type="compositionally biased region" description="Basic and acidic residues" evidence="1">
    <location>
        <begin position="182"/>
        <end position="197"/>
    </location>
</feature>
<comment type="caution">
    <text evidence="2">The sequence shown here is derived from an EMBL/GenBank/DDBJ whole genome shotgun (WGS) entry which is preliminary data.</text>
</comment>
<accession>A0AAV9D4L7</accession>
<organism evidence="2 3">
    <name type="scientific">Acorus calamus</name>
    <name type="common">Sweet flag</name>
    <dbReference type="NCBI Taxonomy" id="4465"/>
    <lineage>
        <taxon>Eukaryota</taxon>
        <taxon>Viridiplantae</taxon>
        <taxon>Streptophyta</taxon>
        <taxon>Embryophyta</taxon>
        <taxon>Tracheophyta</taxon>
        <taxon>Spermatophyta</taxon>
        <taxon>Magnoliopsida</taxon>
        <taxon>Liliopsida</taxon>
        <taxon>Acoraceae</taxon>
        <taxon>Acorus</taxon>
    </lineage>
</organism>
<reference evidence="2" key="2">
    <citation type="submission" date="2023-06" db="EMBL/GenBank/DDBJ databases">
        <authorList>
            <person name="Ma L."/>
            <person name="Liu K.-W."/>
            <person name="Li Z."/>
            <person name="Hsiao Y.-Y."/>
            <person name="Qi Y."/>
            <person name="Fu T."/>
            <person name="Tang G."/>
            <person name="Zhang D."/>
            <person name="Sun W.-H."/>
            <person name="Liu D.-K."/>
            <person name="Li Y."/>
            <person name="Chen G.-Z."/>
            <person name="Liu X.-D."/>
            <person name="Liao X.-Y."/>
            <person name="Jiang Y.-T."/>
            <person name="Yu X."/>
            <person name="Hao Y."/>
            <person name="Huang J."/>
            <person name="Zhao X.-W."/>
            <person name="Ke S."/>
            <person name="Chen Y.-Y."/>
            <person name="Wu W.-L."/>
            <person name="Hsu J.-L."/>
            <person name="Lin Y.-F."/>
            <person name="Huang M.-D."/>
            <person name="Li C.-Y."/>
            <person name="Huang L."/>
            <person name="Wang Z.-W."/>
            <person name="Zhao X."/>
            <person name="Zhong W.-Y."/>
            <person name="Peng D.-H."/>
            <person name="Ahmad S."/>
            <person name="Lan S."/>
            <person name="Zhang J.-S."/>
            <person name="Tsai W.-C."/>
            <person name="Van De Peer Y."/>
            <person name="Liu Z.-J."/>
        </authorList>
    </citation>
    <scope>NUCLEOTIDE SEQUENCE</scope>
    <source>
        <strain evidence="2">CP</strain>
        <tissue evidence="2">Leaves</tissue>
    </source>
</reference>
<dbReference type="EMBL" id="JAUJYO010000015">
    <property type="protein sequence ID" value="KAK1295846.1"/>
    <property type="molecule type" value="Genomic_DNA"/>
</dbReference>
<dbReference type="AlphaFoldDB" id="A0AAV9D4L7"/>
<feature type="region of interest" description="Disordered" evidence="1">
    <location>
        <begin position="1"/>
        <end position="57"/>
    </location>
</feature>
<evidence type="ECO:0000313" key="2">
    <source>
        <dbReference type="EMBL" id="KAK1295846.1"/>
    </source>
</evidence>
<reference evidence="2" key="1">
    <citation type="journal article" date="2023" name="Nat. Commun.">
        <title>Diploid and tetraploid genomes of Acorus and the evolution of monocots.</title>
        <authorList>
            <person name="Ma L."/>
            <person name="Liu K.W."/>
            <person name="Li Z."/>
            <person name="Hsiao Y.Y."/>
            <person name="Qi Y."/>
            <person name="Fu T."/>
            <person name="Tang G.D."/>
            <person name="Zhang D."/>
            <person name="Sun W.H."/>
            <person name="Liu D.K."/>
            <person name="Li Y."/>
            <person name="Chen G.Z."/>
            <person name="Liu X.D."/>
            <person name="Liao X.Y."/>
            <person name="Jiang Y.T."/>
            <person name="Yu X."/>
            <person name="Hao Y."/>
            <person name="Huang J."/>
            <person name="Zhao X.W."/>
            <person name="Ke S."/>
            <person name="Chen Y.Y."/>
            <person name="Wu W.L."/>
            <person name="Hsu J.L."/>
            <person name="Lin Y.F."/>
            <person name="Huang M.D."/>
            <person name="Li C.Y."/>
            <person name="Huang L."/>
            <person name="Wang Z.W."/>
            <person name="Zhao X."/>
            <person name="Zhong W.Y."/>
            <person name="Peng D.H."/>
            <person name="Ahmad S."/>
            <person name="Lan S."/>
            <person name="Zhang J.S."/>
            <person name="Tsai W.C."/>
            <person name="Van de Peer Y."/>
            <person name="Liu Z.J."/>
        </authorList>
    </citation>
    <scope>NUCLEOTIDE SEQUENCE</scope>
    <source>
        <strain evidence="2">CP</strain>
    </source>
</reference>
<feature type="region of interest" description="Disordered" evidence="1">
    <location>
        <begin position="69"/>
        <end position="215"/>
    </location>
</feature>
<evidence type="ECO:0000256" key="1">
    <source>
        <dbReference type="SAM" id="MobiDB-lite"/>
    </source>
</evidence>